<keyword evidence="4" id="KW-0408">Iron</keyword>
<dbReference type="GO" id="GO:0046872">
    <property type="term" value="F:metal ion binding"/>
    <property type="evidence" value="ECO:0007669"/>
    <property type="project" value="UniProtKB-KW"/>
</dbReference>
<keyword evidence="2" id="KW-0479">Metal-binding</keyword>
<evidence type="ECO:0000313" key="7">
    <source>
        <dbReference type="Proteomes" id="UP000242636"/>
    </source>
</evidence>
<gene>
    <name evidence="6" type="ORF">BV61_01385</name>
</gene>
<protein>
    <recommendedName>
        <fullName evidence="8">Glucose-inhibited division protein A</fullName>
    </recommendedName>
</protein>
<dbReference type="GO" id="GO:0016491">
    <property type="term" value="F:oxidoreductase activity"/>
    <property type="evidence" value="ECO:0007669"/>
    <property type="project" value="UniProtKB-KW"/>
</dbReference>
<name>A0A1T1D2T2_9SYNE</name>
<comment type="caution">
    <text evidence="6">The sequence shown here is derived from an EMBL/GenBank/DDBJ whole genome shotgun (WGS) entry which is preliminary data.</text>
</comment>
<keyword evidence="1" id="KW-0004">4Fe-4S</keyword>
<evidence type="ECO:0000256" key="4">
    <source>
        <dbReference type="ARBA" id="ARBA00023004"/>
    </source>
</evidence>
<dbReference type="Gene3D" id="3.50.50.60">
    <property type="entry name" value="FAD/NAD(P)-binding domain"/>
    <property type="match status" value="1"/>
</dbReference>
<evidence type="ECO:0000256" key="2">
    <source>
        <dbReference type="ARBA" id="ARBA00022723"/>
    </source>
</evidence>
<proteinExistence type="predicted"/>
<evidence type="ECO:0000256" key="3">
    <source>
        <dbReference type="ARBA" id="ARBA00023002"/>
    </source>
</evidence>
<evidence type="ECO:0000256" key="1">
    <source>
        <dbReference type="ARBA" id="ARBA00022485"/>
    </source>
</evidence>
<evidence type="ECO:0000256" key="5">
    <source>
        <dbReference type="ARBA" id="ARBA00023014"/>
    </source>
</evidence>
<dbReference type="InterPro" id="IPR036188">
    <property type="entry name" value="FAD/NAD-bd_sf"/>
</dbReference>
<sequence>MHDGTGTGDPMEQCRSDVVVWGGGLGGTCAALQAARSGAHTILLLPGPWCGGMVSAAGVSAGDGHELSAWQTGLWGAFLRGMAAAEPSGLDHGWVSCFSWRPDRAEALLQGWLAAERTRLQVLRGAQLEAVQRCGDRIQALEVSHGTQALRIQAGVVIDGSDLGDLLPVAGVPFRWGWEAQERWQEPSAPPASRLREEPWFRQQPVQSPTWVVLGRLDARAVVQQRQPLPQPFTDAPDGHGLERLLRYGQLPDRLVMLNWPRQGNDFHHHLERAVAGKERQQALTMEMQAHSLAFLQALETATGGVLTPAAHFPTAAGGRSCVALMPYWREGRRMKGMAVVTEGDLLPNKTTGHGPVPRQPQGSCATVVVGNYPNDHHYPGPPWPLAPKQMVWGGRRSGTPFALPYGVLLSSHCSNLLAADKAFSTSHMANGATRLQPMVMNLGQVAGLAAALSVQDRCPPHALDVTTLQQALLNDPLAPAGLLPNPHLAWHHPRWRQHQQRGLRALHGGDPLPAVEPLPLPEGCRSVHGRHWRGRVTRQGQGWCGDWDDGPMPLITLEPHVQGQFRRWRDGQQVELWGCLNGSGPWFRVEQVLGGAAPDPNQEILLSGLGFETQQTPLGVHLQQADNERVVRATPGGTVARQFQGHVFTPRQAQPLGLP</sequence>
<dbReference type="SUPFAM" id="SSF51905">
    <property type="entry name" value="FAD/NAD(P)-binding domain"/>
    <property type="match status" value="1"/>
</dbReference>
<dbReference type="EMBL" id="MWLD01000014">
    <property type="protein sequence ID" value="OOV35161.1"/>
    <property type="molecule type" value="Genomic_DNA"/>
</dbReference>
<keyword evidence="7" id="KW-1185">Reference proteome</keyword>
<dbReference type="PANTHER" id="PTHR43498">
    <property type="entry name" value="FERREDOXIN:COB-COM HETERODISULFIDE REDUCTASE SUBUNIT A"/>
    <property type="match status" value="1"/>
</dbReference>
<dbReference type="Pfam" id="PF12831">
    <property type="entry name" value="FAD_oxidored"/>
    <property type="match status" value="1"/>
</dbReference>
<dbReference type="InterPro" id="IPR039650">
    <property type="entry name" value="HdrA-like"/>
</dbReference>
<dbReference type="GO" id="GO:0051539">
    <property type="term" value="F:4 iron, 4 sulfur cluster binding"/>
    <property type="evidence" value="ECO:0007669"/>
    <property type="project" value="UniProtKB-KW"/>
</dbReference>
<evidence type="ECO:0000313" key="6">
    <source>
        <dbReference type="EMBL" id="OOV35161.1"/>
    </source>
</evidence>
<evidence type="ECO:0008006" key="8">
    <source>
        <dbReference type="Google" id="ProtNLM"/>
    </source>
</evidence>
<dbReference type="Proteomes" id="UP000242636">
    <property type="component" value="Unassembled WGS sequence"/>
</dbReference>
<dbReference type="AlphaFoldDB" id="A0A1T1D2T2"/>
<keyword evidence="3" id="KW-0560">Oxidoreductase</keyword>
<accession>A0A1T1D2T2</accession>
<keyword evidence="5" id="KW-0411">Iron-sulfur</keyword>
<organism evidence="6 7">
    <name type="scientific">Candidatus Synechococcus spongiarum LMB bulk15M</name>
    <dbReference type="NCBI Taxonomy" id="1943582"/>
    <lineage>
        <taxon>Bacteria</taxon>
        <taxon>Bacillati</taxon>
        <taxon>Cyanobacteriota</taxon>
        <taxon>Cyanophyceae</taxon>
        <taxon>Synechococcales</taxon>
        <taxon>Synechococcaceae</taxon>
        <taxon>Synechococcus</taxon>
    </lineage>
</organism>
<dbReference type="PANTHER" id="PTHR43498:SF1">
    <property type="entry name" value="COB--COM HETERODISULFIDE REDUCTASE IRON-SULFUR SUBUNIT A"/>
    <property type="match status" value="1"/>
</dbReference>
<reference evidence="6 7" key="1">
    <citation type="submission" date="2017-02" db="EMBL/GenBank/DDBJ databases">
        <title>Draft Genome Sequences of 'Candidatus Synechococcus spongiarum', Cyanobacterial Symbionts of the Mediterranean Sponge Aplysina aerophoba from two locations.</title>
        <authorList>
            <person name="Slaby B.M."/>
            <person name="Hentschel U."/>
        </authorList>
    </citation>
    <scope>NUCLEOTIDE SEQUENCE [LARGE SCALE GENOMIC DNA]</scope>
    <source>
        <strain evidence="6">LMB bulk15M</strain>
    </source>
</reference>